<feature type="transmembrane region" description="Helical" evidence="1">
    <location>
        <begin position="16"/>
        <end position="34"/>
    </location>
</feature>
<dbReference type="Gene3D" id="1.10.1760.20">
    <property type="match status" value="1"/>
</dbReference>
<keyword evidence="3" id="KW-1185">Reference proteome</keyword>
<feature type="transmembrane region" description="Helical" evidence="1">
    <location>
        <begin position="72"/>
        <end position="98"/>
    </location>
</feature>
<feature type="transmembrane region" description="Helical" evidence="1">
    <location>
        <begin position="105"/>
        <end position="124"/>
    </location>
</feature>
<dbReference type="Pfam" id="PF12822">
    <property type="entry name" value="ECF_trnsprt"/>
    <property type="match status" value="1"/>
</dbReference>
<evidence type="ECO:0000313" key="2">
    <source>
        <dbReference type="EMBL" id="WDF83350.1"/>
    </source>
</evidence>
<name>A0ABY7WZN2_9LACO</name>
<feature type="transmembrane region" description="Helical" evidence="1">
    <location>
        <begin position="46"/>
        <end position="66"/>
    </location>
</feature>
<keyword evidence="1" id="KW-0472">Membrane</keyword>
<dbReference type="Proteomes" id="UP001220377">
    <property type="component" value="Chromosome"/>
</dbReference>
<accession>A0ABY7WZN2</accession>
<keyword evidence="1" id="KW-0812">Transmembrane</keyword>
<dbReference type="InterPro" id="IPR030949">
    <property type="entry name" value="ECF_S_folate_fam"/>
</dbReference>
<keyword evidence="1" id="KW-1133">Transmembrane helix</keyword>
<reference evidence="2 3" key="1">
    <citation type="submission" date="2023-02" db="EMBL/GenBank/DDBJ databases">
        <title>Genome sequence of Lacticaseibacillus sp. KACC 23028.</title>
        <authorList>
            <person name="Kim S."/>
            <person name="Heo J."/>
            <person name="Kwon S.-W."/>
        </authorList>
    </citation>
    <scope>NUCLEOTIDE SEQUENCE [LARGE SCALE GENOMIC DNA]</scope>
    <source>
        <strain evidence="2 3">KACC 23028</strain>
    </source>
</reference>
<proteinExistence type="predicted"/>
<dbReference type="EMBL" id="CP117884">
    <property type="protein sequence ID" value="WDF83350.1"/>
    <property type="molecule type" value="Genomic_DNA"/>
</dbReference>
<evidence type="ECO:0000313" key="3">
    <source>
        <dbReference type="Proteomes" id="UP001220377"/>
    </source>
</evidence>
<feature type="transmembrane region" description="Helical" evidence="1">
    <location>
        <begin position="144"/>
        <end position="162"/>
    </location>
</feature>
<protein>
    <submittedName>
        <fullName evidence="2">Folate family ECF transporter S component</fullName>
    </submittedName>
</protein>
<dbReference type="InterPro" id="IPR024529">
    <property type="entry name" value="ECF_trnsprt_substrate-spec"/>
</dbReference>
<dbReference type="RefSeq" id="WP_274261444.1">
    <property type="nucleotide sequence ID" value="NZ_CP117884.1"/>
</dbReference>
<sequence length="175" mass="19295">MQVVSMSSPKLTTRNLVYLAMLMAMSLVLGRFSVGNDWIKVSPSFIAVGIMGYYFGPWLAALAGALNDQIAYFFWGSGGNFLGFTLSAAVGAMIYGLFFHKQVVSIWRVFVATALVIGVVNIGLDTLWLVMMGFKFNVIIWPRVIKNLVVLPIQGALMYTILKAVVRVRPHLNGQ</sequence>
<organism evidence="2 3">
    <name type="scientific">Lacticaseibacillus pabuli</name>
    <dbReference type="NCBI Taxonomy" id="3025672"/>
    <lineage>
        <taxon>Bacteria</taxon>
        <taxon>Bacillati</taxon>
        <taxon>Bacillota</taxon>
        <taxon>Bacilli</taxon>
        <taxon>Lactobacillales</taxon>
        <taxon>Lactobacillaceae</taxon>
        <taxon>Lacticaseibacillus</taxon>
    </lineage>
</organism>
<evidence type="ECO:0000256" key="1">
    <source>
        <dbReference type="SAM" id="Phobius"/>
    </source>
</evidence>
<gene>
    <name evidence="2" type="ORF">PQ472_03685</name>
</gene>
<dbReference type="NCBIfam" id="TIGR04518">
    <property type="entry name" value="ECF_S_folT_fam"/>
    <property type="match status" value="1"/>
</dbReference>